<gene>
    <name evidence="8" type="ORF">OB955_24605</name>
    <name evidence="7" type="ORF">OB960_23780</name>
</gene>
<dbReference type="GO" id="GO:0005886">
    <property type="term" value="C:plasma membrane"/>
    <property type="evidence" value="ECO:0007669"/>
    <property type="project" value="UniProtKB-SubCell"/>
</dbReference>
<organism evidence="7 10">
    <name type="scientific">Natronoglomus mannanivorans</name>
    <dbReference type="NCBI Taxonomy" id="2979990"/>
    <lineage>
        <taxon>Archaea</taxon>
        <taxon>Methanobacteriati</taxon>
        <taxon>Methanobacteriota</taxon>
        <taxon>Stenosarchaea group</taxon>
        <taxon>Halobacteria</taxon>
        <taxon>Halobacteriales</taxon>
        <taxon>Natrialbaceae</taxon>
        <taxon>Natronoglomus</taxon>
    </lineage>
</organism>
<protein>
    <submittedName>
        <fullName evidence="7">DoxX family protein</fullName>
    </submittedName>
</protein>
<comment type="subcellular location">
    <subcellularLocation>
        <location evidence="1">Cell membrane</location>
        <topology evidence="1">Multi-pass membrane protein</topology>
    </subcellularLocation>
</comment>
<dbReference type="Pfam" id="PF07681">
    <property type="entry name" value="DoxX"/>
    <property type="match status" value="1"/>
</dbReference>
<keyword evidence="2" id="KW-1003">Cell membrane</keyword>
<dbReference type="PANTHER" id="PTHR33452">
    <property type="entry name" value="OXIDOREDUCTASE CATD-RELATED"/>
    <property type="match status" value="1"/>
</dbReference>
<keyword evidence="4 6" id="KW-1133">Transmembrane helix</keyword>
<accession>A0AAP3E4P7</accession>
<keyword evidence="9" id="KW-1185">Reference proteome</keyword>
<feature type="transmembrane region" description="Helical" evidence="6">
    <location>
        <begin position="154"/>
        <end position="173"/>
    </location>
</feature>
<dbReference type="Proteomes" id="UP001320972">
    <property type="component" value="Unassembled WGS sequence"/>
</dbReference>
<evidence type="ECO:0000313" key="7">
    <source>
        <dbReference type="EMBL" id="MCU4744397.1"/>
    </source>
</evidence>
<feature type="transmembrane region" description="Helical" evidence="6">
    <location>
        <begin position="29"/>
        <end position="50"/>
    </location>
</feature>
<evidence type="ECO:0000313" key="9">
    <source>
        <dbReference type="Proteomes" id="UP001320972"/>
    </source>
</evidence>
<keyword evidence="5 6" id="KW-0472">Membrane</keyword>
<dbReference type="AlphaFoldDB" id="A0AAP3E4P7"/>
<dbReference type="InterPro" id="IPR051907">
    <property type="entry name" value="DoxX-like_oxidoreductase"/>
</dbReference>
<evidence type="ECO:0000256" key="1">
    <source>
        <dbReference type="ARBA" id="ARBA00004651"/>
    </source>
</evidence>
<evidence type="ECO:0000256" key="4">
    <source>
        <dbReference type="ARBA" id="ARBA00022989"/>
    </source>
</evidence>
<dbReference type="EMBL" id="JAOPKA010000028">
    <property type="protein sequence ID" value="MCU4744397.1"/>
    <property type="molecule type" value="Genomic_DNA"/>
</dbReference>
<keyword evidence="3 6" id="KW-0812">Transmembrane</keyword>
<evidence type="ECO:0000313" key="10">
    <source>
        <dbReference type="Proteomes" id="UP001321018"/>
    </source>
</evidence>
<evidence type="ECO:0000256" key="3">
    <source>
        <dbReference type="ARBA" id="ARBA00022692"/>
    </source>
</evidence>
<evidence type="ECO:0000256" key="6">
    <source>
        <dbReference type="SAM" id="Phobius"/>
    </source>
</evidence>
<proteinExistence type="predicted"/>
<evidence type="ECO:0000256" key="2">
    <source>
        <dbReference type="ARBA" id="ARBA00022475"/>
    </source>
</evidence>
<sequence>MATQRKPAERTIDADLFGTSVQFDYSETWLAYSMLGLRLLLAWVFLQAGLSKLSEGGWTNPGGWSAEGFLLGGVAEANPFSSLFDFFADFLWLIEPMVLWGQIFIGLALLFGVAFRFAAAMGALQMLLFWLGAFEGGLMAGFPIAHGYVVDYTLVYAILLFGLGAWGAGRLLGVDAILEQSDIVQQNPWLRYFLG</sequence>
<dbReference type="PANTHER" id="PTHR33452:SF1">
    <property type="entry name" value="INNER MEMBRANE PROTEIN YPHA-RELATED"/>
    <property type="match status" value="1"/>
</dbReference>
<dbReference type="Proteomes" id="UP001321018">
    <property type="component" value="Unassembled WGS sequence"/>
</dbReference>
<evidence type="ECO:0000256" key="5">
    <source>
        <dbReference type="ARBA" id="ARBA00023136"/>
    </source>
</evidence>
<name>A0AAP3E4P7_9EURY</name>
<reference evidence="7 9" key="1">
    <citation type="submission" date="2022-09" db="EMBL/GenBank/DDBJ databases">
        <title>Enrichment on poylsaccharides allowed isolation of novel metabolic and taxonomic groups of Haloarchaea.</title>
        <authorList>
            <person name="Sorokin D.Y."/>
            <person name="Elcheninov A.G."/>
            <person name="Khizhniak T.V."/>
            <person name="Kolganova T.V."/>
            <person name="Kublanov I.V."/>
        </authorList>
    </citation>
    <scope>NUCLEOTIDE SEQUENCE</scope>
    <source>
        <strain evidence="8 9">AArc-m2/3/4</strain>
        <strain evidence="7">AArc-xg1-1</strain>
    </source>
</reference>
<dbReference type="EMBL" id="JAOPKB010000027">
    <property type="protein sequence ID" value="MCU4975866.1"/>
    <property type="molecule type" value="Genomic_DNA"/>
</dbReference>
<feature type="transmembrane region" description="Helical" evidence="6">
    <location>
        <begin position="90"/>
        <end position="115"/>
    </location>
</feature>
<comment type="caution">
    <text evidence="7">The sequence shown here is derived from an EMBL/GenBank/DDBJ whole genome shotgun (WGS) entry which is preliminary data.</text>
</comment>
<dbReference type="RefSeq" id="WP_338006203.1">
    <property type="nucleotide sequence ID" value="NZ_JAOPKA010000028.1"/>
</dbReference>
<dbReference type="InterPro" id="IPR032808">
    <property type="entry name" value="DoxX"/>
</dbReference>
<evidence type="ECO:0000313" key="8">
    <source>
        <dbReference type="EMBL" id="MCU4975866.1"/>
    </source>
</evidence>
<feature type="transmembrane region" description="Helical" evidence="6">
    <location>
        <begin position="127"/>
        <end position="148"/>
    </location>
</feature>